<evidence type="ECO:0000256" key="1">
    <source>
        <dbReference type="ARBA" id="ARBA00022450"/>
    </source>
</evidence>
<evidence type="ECO:0000313" key="5">
    <source>
        <dbReference type="Proteomes" id="UP000656042"/>
    </source>
</evidence>
<dbReference type="Pfam" id="PF00550">
    <property type="entry name" value="PP-binding"/>
    <property type="match status" value="1"/>
</dbReference>
<dbReference type="SMART" id="SM00823">
    <property type="entry name" value="PKS_PP"/>
    <property type="match status" value="1"/>
</dbReference>
<proteinExistence type="predicted"/>
<keyword evidence="1" id="KW-0596">Phosphopantetheine</keyword>
<dbReference type="InterPro" id="IPR009081">
    <property type="entry name" value="PP-bd_ACP"/>
</dbReference>
<evidence type="ECO:0000256" key="2">
    <source>
        <dbReference type="ARBA" id="ARBA00022553"/>
    </source>
</evidence>
<feature type="domain" description="Carrier" evidence="3">
    <location>
        <begin position="22"/>
        <end position="97"/>
    </location>
</feature>
<dbReference type="Proteomes" id="UP000656042">
    <property type="component" value="Unassembled WGS sequence"/>
</dbReference>
<evidence type="ECO:0000313" key="4">
    <source>
        <dbReference type="EMBL" id="GGK86760.1"/>
    </source>
</evidence>
<reference evidence="4" key="1">
    <citation type="journal article" date="2014" name="Int. J. Syst. Evol. Microbiol.">
        <title>Complete genome sequence of Corynebacterium casei LMG S-19264T (=DSM 44701T), isolated from a smear-ripened cheese.</title>
        <authorList>
            <consortium name="US DOE Joint Genome Institute (JGI-PGF)"/>
            <person name="Walter F."/>
            <person name="Albersmeier A."/>
            <person name="Kalinowski J."/>
            <person name="Ruckert C."/>
        </authorList>
    </citation>
    <scope>NUCLEOTIDE SEQUENCE</scope>
    <source>
        <strain evidence="4">CGMCC 4.7299</strain>
    </source>
</reference>
<name>A0A8J3BZK3_9ACTN</name>
<accession>A0A8J3BZK3</accession>
<protein>
    <recommendedName>
        <fullName evidence="3">Carrier domain-containing protein</fullName>
    </recommendedName>
</protein>
<comment type="caution">
    <text evidence="4">The sequence shown here is derived from an EMBL/GenBank/DDBJ whole genome shotgun (WGS) entry which is preliminary data.</text>
</comment>
<organism evidence="4 5">
    <name type="scientific">Mangrovihabitans endophyticus</name>
    <dbReference type="NCBI Taxonomy" id="1751298"/>
    <lineage>
        <taxon>Bacteria</taxon>
        <taxon>Bacillati</taxon>
        <taxon>Actinomycetota</taxon>
        <taxon>Actinomycetes</taxon>
        <taxon>Micromonosporales</taxon>
        <taxon>Micromonosporaceae</taxon>
        <taxon>Mangrovihabitans</taxon>
    </lineage>
</organism>
<dbReference type="EMBL" id="BMMX01000006">
    <property type="protein sequence ID" value="GGK86760.1"/>
    <property type="molecule type" value="Genomic_DNA"/>
</dbReference>
<gene>
    <name evidence="4" type="ORF">GCM10012284_21150</name>
</gene>
<sequence>MNRLPTDFVMALRRVPAAGRRAVLQEAVASEFRSALLMTDDERLAPTDNYFDLGLTSLRATEVKQRLEARLGCEVDAAVLFASPTIADLTDNLVTALPEVFAPAPDTPPSPSPDRKSLVDDLMKDLFDA</sequence>
<keyword evidence="2" id="KW-0597">Phosphoprotein</keyword>
<evidence type="ECO:0000259" key="3">
    <source>
        <dbReference type="PROSITE" id="PS50075"/>
    </source>
</evidence>
<dbReference type="RefSeq" id="WP_229715737.1">
    <property type="nucleotide sequence ID" value="NZ_BMMX01000006.1"/>
</dbReference>
<dbReference type="PROSITE" id="PS50075">
    <property type="entry name" value="CARRIER"/>
    <property type="match status" value="1"/>
</dbReference>
<reference evidence="4" key="2">
    <citation type="submission" date="2020-09" db="EMBL/GenBank/DDBJ databases">
        <authorList>
            <person name="Sun Q."/>
            <person name="Zhou Y."/>
        </authorList>
    </citation>
    <scope>NUCLEOTIDE SEQUENCE</scope>
    <source>
        <strain evidence="4">CGMCC 4.7299</strain>
    </source>
</reference>
<dbReference type="InterPro" id="IPR036736">
    <property type="entry name" value="ACP-like_sf"/>
</dbReference>
<keyword evidence="5" id="KW-1185">Reference proteome</keyword>
<dbReference type="GO" id="GO:0031177">
    <property type="term" value="F:phosphopantetheine binding"/>
    <property type="evidence" value="ECO:0007669"/>
    <property type="project" value="InterPro"/>
</dbReference>
<dbReference type="Gene3D" id="1.10.1200.10">
    <property type="entry name" value="ACP-like"/>
    <property type="match status" value="1"/>
</dbReference>
<dbReference type="SUPFAM" id="SSF47336">
    <property type="entry name" value="ACP-like"/>
    <property type="match status" value="1"/>
</dbReference>
<dbReference type="AlphaFoldDB" id="A0A8J3BZK3"/>
<dbReference type="InterPro" id="IPR020806">
    <property type="entry name" value="PKS_PP-bd"/>
</dbReference>